<keyword evidence="8" id="KW-0010">Activator</keyword>
<comment type="subcellular location">
    <subcellularLocation>
        <location evidence="1 8">Nucleus</location>
    </subcellularLocation>
</comment>
<name>A0A2J6QQU5_9HELO</name>
<dbReference type="GO" id="GO:0006357">
    <property type="term" value="P:regulation of transcription by RNA polymerase II"/>
    <property type="evidence" value="ECO:0007669"/>
    <property type="project" value="InterPro"/>
</dbReference>
<organism evidence="10 11">
    <name type="scientific">Hyaloscypha hepaticicola</name>
    <dbReference type="NCBI Taxonomy" id="2082293"/>
    <lineage>
        <taxon>Eukaryota</taxon>
        <taxon>Fungi</taxon>
        <taxon>Dikarya</taxon>
        <taxon>Ascomycota</taxon>
        <taxon>Pezizomycotina</taxon>
        <taxon>Leotiomycetes</taxon>
        <taxon>Helotiales</taxon>
        <taxon>Hyaloscyphaceae</taxon>
        <taxon>Hyaloscypha</taxon>
    </lineage>
</organism>
<evidence type="ECO:0000313" key="10">
    <source>
        <dbReference type="EMBL" id="PMD28636.1"/>
    </source>
</evidence>
<sequence length="329" mass="35368">MASLEAPLDEIQWRSPQIAASMQGVHSNSVLFYFAESPFYDRTSNNAVLMSQAMYNPNMFHIIQTREAFEGRLKTMSGLEFVVAQEPAEMAPGTGTGVWVIRKQTRRKRASEEDEITVHSTYYIVGENIYMAAAASDILGNRMLNVLSSLNNFLSSAAALPDFSPALGHTYMPPPTANRLKSTESQLGQASKEATPLPESLQSKKSLTSTNGSTFLSSRLLEETLNITLKYGDEYMDENPITGQPGEFHLSSTGRKEAGKLAVPATGGKGPLSTANKAPSPPSLKTDIPPARKGSKSKESPKSANASGPPKPKRRKSKATLSAGGASPT</sequence>
<evidence type="ECO:0000256" key="4">
    <source>
        <dbReference type="ARBA" id="ARBA00023015"/>
    </source>
</evidence>
<evidence type="ECO:0000256" key="3">
    <source>
        <dbReference type="ARBA" id="ARBA00020634"/>
    </source>
</evidence>
<dbReference type="AlphaFoldDB" id="A0A2J6QQU5"/>
<accession>A0A2J6QQU5</accession>
<evidence type="ECO:0000256" key="6">
    <source>
        <dbReference type="ARBA" id="ARBA00023242"/>
    </source>
</evidence>
<keyword evidence="4 8" id="KW-0805">Transcription regulation</keyword>
<comment type="subunit">
    <text evidence="8">Component of the Mediator complex.</text>
</comment>
<keyword evidence="5 8" id="KW-0804">Transcription</keyword>
<dbReference type="Gene3D" id="3.10.450.580">
    <property type="entry name" value="Mediator complex, subunit Med6"/>
    <property type="match status" value="1"/>
</dbReference>
<dbReference type="Proteomes" id="UP000235672">
    <property type="component" value="Unassembled WGS sequence"/>
</dbReference>
<feature type="compositionally biased region" description="Polar residues" evidence="9">
    <location>
        <begin position="200"/>
        <end position="209"/>
    </location>
</feature>
<evidence type="ECO:0000256" key="9">
    <source>
        <dbReference type="SAM" id="MobiDB-lite"/>
    </source>
</evidence>
<evidence type="ECO:0000256" key="2">
    <source>
        <dbReference type="ARBA" id="ARBA00007526"/>
    </source>
</evidence>
<protein>
    <recommendedName>
        <fullName evidence="3 8">Mediator of RNA polymerase II transcription subunit 6</fullName>
    </recommendedName>
    <alternativeName>
        <fullName evidence="7 8">Mediator complex subunit 6</fullName>
    </alternativeName>
</protein>
<dbReference type="PANTHER" id="PTHR13104">
    <property type="entry name" value="MED-6-RELATED"/>
    <property type="match status" value="1"/>
</dbReference>
<dbReference type="InterPro" id="IPR038566">
    <property type="entry name" value="Mediator_Med6_sf"/>
</dbReference>
<evidence type="ECO:0000256" key="7">
    <source>
        <dbReference type="ARBA" id="ARBA00031259"/>
    </source>
</evidence>
<dbReference type="Pfam" id="PF04934">
    <property type="entry name" value="Med6"/>
    <property type="match status" value="1"/>
</dbReference>
<comment type="similarity">
    <text evidence="2 8">Belongs to the Mediator complex subunit 6 family.</text>
</comment>
<proteinExistence type="inferred from homology"/>
<dbReference type="GO" id="GO:0003712">
    <property type="term" value="F:transcription coregulator activity"/>
    <property type="evidence" value="ECO:0007669"/>
    <property type="project" value="InterPro"/>
</dbReference>
<reference evidence="10 11" key="1">
    <citation type="submission" date="2016-05" db="EMBL/GenBank/DDBJ databases">
        <title>A degradative enzymes factory behind the ericoid mycorrhizal symbiosis.</title>
        <authorList>
            <consortium name="DOE Joint Genome Institute"/>
            <person name="Martino E."/>
            <person name="Morin E."/>
            <person name="Grelet G."/>
            <person name="Kuo A."/>
            <person name="Kohler A."/>
            <person name="Daghino S."/>
            <person name="Barry K."/>
            <person name="Choi C."/>
            <person name="Cichocki N."/>
            <person name="Clum A."/>
            <person name="Copeland A."/>
            <person name="Hainaut M."/>
            <person name="Haridas S."/>
            <person name="Labutti K."/>
            <person name="Lindquist E."/>
            <person name="Lipzen A."/>
            <person name="Khouja H.-R."/>
            <person name="Murat C."/>
            <person name="Ohm R."/>
            <person name="Olson A."/>
            <person name="Spatafora J."/>
            <person name="Veneault-Fourrey C."/>
            <person name="Henrissat B."/>
            <person name="Grigoriev I."/>
            <person name="Martin F."/>
            <person name="Perotto S."/>
        </authorList>
    </citation>
    <scope>NUCLEOTIDE SEQUENCE [LARGE SCALE GENOMIC DNA]</scope>
    <source>
        <strain evidence="10 11">UAMH 7357</strain>
    </source>
</reference>
<feature type="region of interest" description="Disordered" evidence="9">
    <location>
        <begin position="259"/>
        <end position="329"/>
    </location>
</feature>
<dbReference type="OrthoDB" id="344220at2759"/>
<keyword evidence="6 8" id="KW-0539">Nucleus</keyword>
<dbReference type="EMBL" id="KZ613464">
    <property type="protein sequence ID" value="PMD28636.1"/>
    <property type="molecule type" value="Genomic_DNA"/>
</dbReference>
<dbReference type="GO" id="GO:0016592">
    <property type="term" value="C:mediator complex"/>
    <property type="evidence" value="ECO:0007669"/>
    <property type="project" value="InterPro"/>
</dbReference>
<feature type="compositionally biased region" description="Polar residues" evidence="9">
    <location>
        <begin position="179"/>
        <end position="189"/>
    </location>
</feature>
<gene>
    <name evidence="8" type="primary">MED6</name>
    <name evidence="10" type="ORF">NA56DRAFT_615097</name>
</gene>
<comment type="function">
    <text evidence="8">Component of the Mediator complex, a coactivator involved in the regulated transcription of nearly all RNA polymerase II-dependent genes. Mediator functions as a bridge to convey information from gene-specific regulatory proteins to the basal RNA polymerase II transcription machinery. Mediator is recruited to promoters by direct interactions with regulatory proteins and serves as a scaffold for the assembly of a functional preinitiation complex with RNA polymerase II and the general transcription factors.</text>
</comment>
<evidence type="ECO:0000313" key="11">
    <source>
        <dbReference type="Proteomes" id="UP000235672"/>
    </source>
</evidence>
<evidence type="ECO:0000256" key="5">
    <source>
        <dbReference type="ARBA" id="ARBA00023163"/>
    </source>
</evidence>
<keyword evidence="11" id="KW-1185">Reference proteome</keyword>
<feature type="region of interest" description="Disordered" evidence="9">
    <location>
        <begin position="170"/>
        <end position="209"/>
    </location>
</feature>
<dbReference type="STRING" id="1745343.A0A2J6QQU5"/>
<evidence type="ECO:0000256" key="8">
    <source>
        <dbReference type="RuleBase" id="RU364143"/>
    </source>
</evidence>
<evidence type="ECO:0000256" key="1">
    <source>
        <dbReference type="ARBA" id="ARBA00004123"/>
    </source>
</evidence>
<dbReference type="InterPro" id="IPR007018">
    <property type="entry name" value="Mediator_Med6"/>
</dbReference>